<feature type="domain" description="Integrase catalytic" evidence="1">
    <location>
        <begin position="1"/>
        <end position="103"/>
    </location>
</feature>
<dbReference type="GO" id="GO:0015074">
    <property type="term" value="P:DNA integration"/>
    <property type="evidence" value="ECO:0007669"/>
    <property type="project" value="InterPro"/>
</dbReference>
<reference evidence="2" key="1">
    <citation type="submission" date="2017-05" db="UniProtKB">
        <authorList>
            <consortium name="EnsemblMetazoa"/>
        </authorList>
    </citation>
    <scope>IDENTIFICATION</scope>
</reference>
<sequence>MDSFDYKGSIYLLIIDYYSRYIEIAKLSKTAVGEVMNHCKSIFARHGIPEMVASDNGPQFAAGSFEKLAQGYNFDHVTSRPYYPQSNGEAERAVKTTKDLLKKEGDSYLSLLTYTVFSPNADHVRIYFPRDVIMAGK</sequence>
<dbReference type="InParanoid" id="A0A1X7VW62"/>
<proteinExistence type="predicted"/>
<dbReference type="InterPro" id="IPR036397">
    <property type="entry name" value="RNaseH_sf"/>
</dbReference>
<dbReference type="PROSITE" id="PS50994">
    <property type="entry name" value="INTEGRASE"/>
    <property type="match status" value="1"/>
</dbReference>
<dbReference type="AlphaFoldDB" id="A0A1X7VW62"/>
<evidence type="ECO:0000259" key="1">
    <source>
        <dbReference type="PROSITE" id="PS50994"/>
    </source>
</evidence>
<accession>A0A1X7VW62</accession>
<dbReference type="InterPro" id="IPR012337">
    <property type="entry name" value="RNaseH-like_sf"/>
</dbReference>
<dbReference type="InterPro" id="IPR001584">
    <property type="entry name" value="Integrase_cat-core"/>
</dbReference>
<dbReference type="PANTHER" id="PTHR37984">
    <property type="entry name" value="PROTEIN CBG26694"/>
    <property type="match status" value="1"/>
</dbReference>
<evidence type="ECO:0000313" key="2">
    <source>
        <dbReference type="EnsemblMetazoa" id="Aqu2.1.44353_001"/>
    </source>
</evidence>
<dbReference type="GO" id="GO:0003676">
    <property type="term" value="F:nucleic acid binding"/>
    <property type="evidence" value="ECO:0007669"/>
    <property type="project" value="InterPro"/>
</dbReference>
<dbReference type="Pfam" id="PF00665">
    <property type="entry name" value="rve"/>
    <property type="match status" value="1"/>
</dbReference>
<dbReference type="InterPro" id="IPR050951">
    <property type="entry name" value="Retrovirus_Pol_polyprotein"/>
</dbReference>
<dbReference type="EnsemblMetazoa" id="Aqu2.1.44353_001">
    <property type="protein sequence ID" value="Aqu2.1.44353_001"/>
    <property type="gene ID" value="Aqu2.1.44353"/>
</dbReference>
<dbReference type="PANTHER" id="PTHR37984:SF9">
    <property type="entry name" value="INTEGRASE CATALYTIC DOMAIN-CONTAINING PROTEIN"/>
    <property type="match status" value="1"/>
</dbReference>
<name>A0A1X7VW62_AMPQE</name>
<protein>
    <recommendedName>
        <fullName evidence="1">Integrase catalytic domain-containing protein</fullName>
    </recommendedName>
</protein>
<organism evidence="2">
    <name type="scientific">Amphimedon queenslandica</name>
    <name type="common">Sponge</name>
    <dbReference type="NCBI Taxonomy" id="400682"/>
    <lineage>
        <taxon>Eukaryota</taxon>
        <taxon>Metazoa</taxon>
        <taxon>Porifera</taxon>
        <taxon>Demospongiae</taxon>
        <taxon>Heteroscleromorpha</taxon>
        <taxon>Haplosclerida</taxon>
        <taxon>Niphatidae</taxon>
        <taxon>Amphimedon</taxon>
    </lineage>
</organism>
<dbReference type="SUPFAM" id="SSF53098">
    <property type="entry name" value="Ribonuclease H-like"/>
    <property type="match status" value="1"/>
</dbReference>
<dbReference type="eggNOG" id="KOG0017">
    <property type="taxonomic scope" value="Eukaryota"/>
</dbReference>
<dbReference type="Gene3D" id="3.30.420.10">
    <property type="entry name" value="Ribonuclease H-like superfamily/Ribonuclease H"/>
    <property type="match status" value="1"/>
</dbReference>
<dbReference type="OMA" id="ISNNGPE"/>
<dbReference type="OrthoDB" id="10057092at2759"/>